<accession>A0A8C6PCD1</accession>
<name>A0A8C6PCD1_NOTFU</name>
<proteinExistence type="predicted"/>
<dbReference type="PANTHER" id="PTHR17271:SF1">
    <property type="entry name" value="PROTEIN OUTSPREAD"/>
    <property type="match status" value="1"/>
</dbReference>
<sequence length="68" mass="7694">LSKAVETSCNKFQPNIFNKTKCQNCFKSREVHLLSDGDMEQVVFHHLHGVSGVHLNKILSRLNNNTVS</sequence>
<dbReference type="GO" id="GO:0015629">
    <property type="term" value="C:actin cytoskeleton"/>
    <property type="evidence" value="ECO:0007669"/>
    <property type="project" value="TreeGrafter"/>
</dbReference>
<dbReference type="Ensembl" id="ENSNFUT00015042986.1">
    <property type="protein sequence ID" value="ENSNFUP00015041179.1"/>
    <property type="gene ID" value="ENSNFUG00015019768.1"/>
</dbReference>
<organism evidence="1 2">
    <name type="scientific">Nothobranchius furzeri</name>
    <name type="common">Turquoise killifish</name>
    <dbReference type="NCBI Taxonomy" id="105023"/>
    <lineage>
        <taxon>Eukaryota</taxon>
        <taxon>Metazoa</taxon>
        <taxon>Chordata</taxon>
        <taxon>Craniata</taxon>
        <taxon>Vertebrata</taxon>
        <taxon>Euteleostomi</taxon>
        <taxon>Actinopterygii</taxon>
        <taxon>Neopterygii</taxon>
        <taxon>Teleostei</taxon>
        <taxon>Neoteleostei</taxon>
        <taxon>Acanthomorphata</taxon>
        <taxon>Ovalentaria</taxon>
        <taxon>Atherinomorphae</taxon>
        <taxon>Cyprinodontiformes</taxon>
        <taxon>Nothobranchiidae</taxon>
        <taxon>Nothobranchius</taxon>
    </lineage>
</organism>
<dbReference type="Proteomes" id="UP000694548">
    <property type="component" value="Unassembled WGS sequence"/>
</dbReference>
<dbReference type="PANTHER" id="PTHR17271">
    <property type="entry name" value="PLECKSTRIN HOMOLOGY PH DOMAIN-CONTAINING PROTEIN"/>
    <property type="match status" value="1"/>
</dbReference>
<protein>
    <submittedName>
        <fullName evidence="1">Uncharacterized protein</fullName>
    </submittedName>
</protein>
<dbReference type="GO" id="GO:0051015">
    <property type="term" value="F:actin filament binding"/>
    <property type="evidence" value="ECO:0007669"/>
    <property type="project" value="TreeGrafter"/>
</dbReference>
<evidence type="ECO:0000313" key="2">
    <source>
        <dbReference type="Proteomes" id="UP000694548"/>
    </source>
</evidence>
<dbReference type="GeneTree" id="ENSGT01090000260189"/>
<keyword evidence="2" id="KW-1185">Reference proteome</keyword>
<dbReference type="InterPro" id="IPR052223">
    <property type="entry name" value="Actin_Cytoskeleton_Reg"/>
</dbReference>
<dbReference type="AlphaFoldDB" id="A0A8C6PCD1"/>
<reference evidence="1" key="1">
    <citation type="submission" date="2025-08" db="UniProtKB">
        <authorList>
            <consortium name="Ensembl"/>
        </authorList>
    </citation>
    <scope>IDENTIFICATION</scope>
</reference>
<evidence type="ECO:0000313" key="1">
    <source>
        <dbReference type="Ensembl" id="ENSNFUP00015041179.1"/>
    </source>
</evidence>
<reference evidence="1" key="2">
    <citation type="submission" date="2025-09" db="UniProtKB">
        <authorList>
            <consortium name="Ensembl"/>
        </authorList>
    </citation>
    <scope>IDENTIFICATION</scope>
</reference>